<dbReference type="Pfam" id="PF13193">
    <property type="entry name" value="AMP-binding_C"/>
    <property type="match status" value="1"/>
</dbReference>
<dbReference type="GO" id="GO:0006631">
    <property type="term" value="P:fatty acid metabolic process"/>
    <property type="evidence" value="ECO:0007669"/>
    <property type="project" value="TreeGrafter"/>
</dbReference>
<dbReference type="Pfam" id="PF00501">
    <property type="entry name" value="AMP-binding"/>
    <property type="match status" value="1"/>
</dbReference>
<dbReference type="PANTHER" id="PTHR43201:SF5">
    <property type="entry name" value="MEDIUM-CHAIN ACYL-COA LIGASE ACSF2, MITOCHONDRIAL"/>
    <property type="match status" value="1"/>
</dbReference>
<name>A0AAU0UM13_9FIRM</name>
<evidence type="ECO:0000256" key="1">
    <source>
        <dbReference type="ARBA" id="ARBA00006432"/>
    </source>
</evidence>
<keyword evidence="2" id="KW-0436">Ligase</keyword>
<dbReference type="InterPro" id="IPR042099">
    <property type="entry name" value="ANL_N_sf"/>
</dbReference>
<dbReference type="PANTHER" id="PTHR43201">
    <property type="entry name" value="ACYL-COA SYNTHETASE"/>
    <property type="match status" value="1"/>
</dbReference>
<keyword evidence="3" id="KW-1133">Transmembrane helix</keyword>
<dbReference type="KEGG" id="dbc:MFMK1_002217"/>
<dbReference type="EMBL" id="CP121694">
    <property type="protein sequence ID" value="WRO22388.1"/>
    <property type="molecule type" value="Genomic_DNA"/>
</dbReference>
<reference evidence="6 7" key="1">
    <citation type="submission" date="2023-04" db="EMBL/GenBank/DDBJ databases">
        <authorList>
            <person name="Hsu D."/>
        </authorList>
    </citation>
    <scope>NUCLEOTIDE SEQUENCE [LARGE SCALE GENOMIC DNA]</scope>
    <source>
        <strain evidence="6 7">MK1</strain>
    </source>
</reference>
<evidence type="ECO:0000259" key="4">
    <source>
        <dbReference type="Pfam" id="PF00501"/>
    </source>
</evidence>
<dbReference type="SUPFAM" id="SSF56801">
    <property type="entry name" value="Acetyl-CoA synthetase-like"/>
    <property type="match status" value="1"/>
</dbReference>
<accession>A0AAU0UM13</accession>
<dbReference type="FunFam" id="3.30.300.30:FF:000008">
    <property type="entry name" value="2,3-dihydroxybenzoate-AMP ligase"/>
    <property type="match status" value="1"/>
</dbReference>
<dbReference type="PROSITE" id="PS00455">
    <property type="entry name" value="AMP_BINDING"/>
    <property type="match status" value="1"/>
</dbReference>
<evidence type="ECO:0000259" key="5">
    <source>
        <dbReference type="Pfam" id="PF13193"/>
    </source>
</evidence>
<dbReference type="AlphaFoldDB" id="A0AAU0UM13"/>
<evidence type="ECO:0000313" key="6">
    <source>
        <dbReference type="EMBL" id="WRO22388.1"/>
    </source>
</evidence>
<keyword evidence="3" id="KW-0472">Membrane</keyword>
<gene>
    <name evidence="6" type="ORF">MFMK1_002217</name>
</gene>
<feature type="domain" description="AMP-dependent synthetase/ligase" evidence="4">
    <location>
        <begin position="45"/>
        <end position="385"/>
    </location>
</feature>
<sequence length="516" mass="57605">MQVFKLIYVLFRVKLFSPLGLYSLIAAIHKYGINLMPLLSFAERVYSDKVAVVDDHETLNYQQLLLQSKKLSAIFNERYQLSSGNKVGIMCKNHASLIKAIFALSLLGVDVYLLNAEISKHQFNNLIKRYDFNLLIYDFQLDSLVKQSDYANGVVLSYHTDLPAISNLLNSVSEQQEIKRSSPGKLVILTGGTTGDPKAAPYKPSLLNFLNPFLALITRLKLLNYRTAYIATPIYHGYGVGILFVLIALGRKIVISNGFDAQRACSLIREHNVEVVTVVPLMIDKMLNNNVEDLNSLACIASGGAQLNPRLVGETMNKLGSVLYNLYGTSEAGLNVIATPQDLSYSAETIGKKIDGVRLKVLDQHKNEVEAGEVGQFCIKNRWSMSNQNNCWLETGDLGYKDSRGHYYLCGRVDDMVVSAGENVYPIELEQILLNHPEVEEAAVIGVSDEKFGQRLKAFVLPAANATVTKEELFQWLGPRVARFQMPKDIAFVDDMPYTPVGKLDKKQLKFSEKSF</sequence>
<dbReference type="InterPro" id="IPR045851">
    <property type="entry name" value="AMP-bd_C_sf"/>
</dbReference>
<evidence type="ECO:0000256" key="3">
    <source>
        <dbReference type="SAM" id="Phobius"/>
    </source>
</evidence>
<dbReference type="Proteomes" id="UP001329915">
    <property type="component" value="Chromosome"/>
</dbReference>
<comment type="similarity">
    <text evidence="1">Belongs to the ATP-dependent AMP-binding enzyme family.</text>
</comment>
<keyword evidence="3" id="KW-0812">Transmembrane</keyword>
<dbReference type="InterPro" id="IPR025110">
    <property type="entry name" value="AMP-bd_C"/>
</dbReference>
<dbReference type="CDD" id="cd04433">
    <property type="entry name" value="AFD_class_I"/>
    <property type="match status" value="1"/>
</dbReference>
<feature type="transmembrane region" description="Helical" evidence="3">
    <location>
        <begin position="6"/>
        <end position="28"/>
    </location>
</feature>
<dbReference type="InterPro" id="IPR000873">
    <property type="entry name" value="AMP-dep_synth/lig_dom"/>
</dbReference>
<dbReference type="InterPro" id="IPR020845">
    <property type="entry name" value="AMP-binding_CS"/>
</dbReference>
<protein>
    <submittedName>
        <fullName evidence="6">AMP-binding protein</fullName>
    </submittedName>
</protein>
<feature type="transmembrane region" description="Helical" evidence="3">
    <location>
        <begin position="228"/>
        <end position="249"/>
    </location>
</feature>
<evidence type="ECO:0000313" key="7">
    <source>
        <dbReference type="Proteomes" id="UP001329915"/>
    </source>
</evidence>
<organism evidence="6 7">
    <name type="scientific">Metallumcola ferriviriculae</name>
    <dbReference type="NCBI Taxonomy" id="3039180"/>
    <lineage>
        <taxon>Bacteria</taxon>
        <taxon>Bacillati</taxon>
        <taxon>Bacillota</taxon>
        <taxon>Clostridia</taxon>
        <taxon>Neomoorellales</taxon>
        <taxon>Desulfitibacteraceae</taxon>
        <taxon>Metallumcola</taxon>
    </lineage>
</organism>
<proteinExistence type="inferred from homology"/>
<feature type="domain" description="AMP-binding enzyme C-terminal" evidence="5">
    <location>
        <begin position="428"/>
        <end position="503"/>
    </location>
</feature>
<evidence type="ECO:0000256" key="2">
    <source>
        <dbReference type="ARBA" id="ARBA00022598"/>
    </source>
</evidence>
<dbReference type="GO" id="GO:0031956">
    <property type="term" value="F:medium-chain fatty acid-CoA ligase activity"/>
    <property type="evidence" value="ECO:0007669"/>
    <property type="project" value="TreeGrafter"/>
</dbReference>
<dbReference type="Gene3D" id="3.30.300.30">
    <property type="match status" value="1"/>
</dbReference>
<dbReference type="Gene3D" id="3.40.50.12780">
    <property type="entry name" value="N-terminal domain of ligase-like"/>
    <property type="match status" value="1"/>
</dbReference>
<keyword evidence="7" id="KW-1185">Reference proteome</keyword>